<gene>
    <name evidence="3" type="ORF">L3H44_11110</name>
</gene>
<sequence length="138" mass="16092">MFSCFHEKHLAEATELFEILYAAHDFDDFIKLATQARDIVNEGLFVYVLSVAVVHRDDCRGVTLPPIQEVFPDRFVPAETINLAIKESKNHPDVDIEVEIEQTGNIMEPEYKLAYFREDIATNAHHWYWHVVYPANWD</sequence>
<dbReference type="Pfam" id="PF00372">
    <property type="entry name" value="Hemocyanin_M"/>
    <property type="match status" value="1"/>
</dbReference>
<reference evidence="3 4" key="1">
    <citation type="submission" date="2022-01" db="EMBL/GenBank/DDBJ databases">
        <title>Identification and Characterization of Corynebacterium sp.</title>
        <authorList>
            <person name="Luo Q."/>
            <person name="Qu P."/>
            <person name="Chen Q."/>
        </authorList>
    </citation>
    <scope>NUCLEOTIDE SEQUENCE [LARGE SCALE GENOMIC DNA]</scope>
    <source>
        <strain evidence="3 4">MC-12</strain>
    </source>
</reference>
<dbReference type="InterPro" id="IPR013788">
    <property type="entry name" value="Hemocyanin/hexamerin"/>
</dbReference>
<evidence type="ECO:0000313" key="4">
    <source>
        <dbReference type="Proteomes" id="UP001200604"/>
    </source>
</evidence>
<dbReference type="InterPro" id="IPR036697">
    <property type="entry name" value="Hemocyanin_N_sf"/>
</dbReference>
<evidence type="ECO:0000313" key="3">
    <source>
        <dbReference type="EMBL" id="MCF6774932.1"/>
    </source>
</evidence>
<dbReference type="PANTHER" id="PTHR11511">
    <property type="entry name" value="LARVAL STORAGE PROTEIN/PHENOLOXIDASE"/>
    <property type="match status" value="1"/>
</dbReference>
<dbReference type="Gene3D" id="1.20.1370.10">
    <property type="entry name" value="Hemocyanin, N-terminal domain"/>
    <property type="match status" value="1"/>
</dbReference>
<proteinExistence type="predicted"/>
<accession>A0ABS9HM88</accession>
<dbReference type="Pfam" id="PF03722">
    <property type="entry name" value="Hemocyanin_N"/>
    <property type="match status" value="1"/>
</dbReference>
<evidence type="ECO:0000259" key="2">
    <source>
        <dbReference type="Pfam" id="PF03722"/>
    </source>
</evidence>
<dbReference type="SUPFAM" id="SSF48056">
    <property type="entry name" value="Di-copper centre-containing domain"/>
    <property type="match status" value="1"/>
</dbReference>
<evidence type="ECO:0000259" key="1">
    <source>
        <dbReference type="Pfam" id="PF00372"/>
    </source>
</evidence>
<dbReference type="PANTHER" id="PTHR11511:SF5">
    <property type="entry name" value="FAT-BODY PROTEIN 1-RELATED"/>
    <property type="match status" value="1"/>
</dbReference>
<dbReference type="Proteomes" id="UP001200604">
    <property type="component" value="Unassembled WGS sequence"/>
</dbReference>
<dbReference type="InterPro" id="IPR005204">
    <property type="entry name" value="Hemocyanin_N"/>
</dbReference>
<dbReference type="Gene3D" id="1.10.1280.10">
    <property type="entry name" value="Di-copper center containing domain from catechol oxidase"/>
    <property type="match status" value="1"/>
</dbReference>
<feature type="domain" description="Hemocyanin N-terminal" evidence="2">
    <location>
        <begin position="2"/>
        <end position="61"/>
    </location>
</feature>
<dbReference type="InterPro" id="IPR000896">
    <property type="entry name" value="Hemocyanin/hexamerin_mid_dom"/>
</dbReference>
<dbReference type="RefSeq" id="WP_236881282.1">
    <property type="nucleotide sequence ID" value="NZ_JAKJKU010000092.1"/>
</dbReference>
<name>A0ABS9HM88_9CORY</name>
<dbReference type="EMBL" id="JAKJKU010000092">
    <property type="protein sequence ID" value="MCF6774932.1"/>
    <property type="molecule type" value="Genomic_DNA"/>
</dbReference>
<feature type="non-terminal residue" evidence="3">
    <location>
        <position position="138"/>
    </location>
</feature>
<dbReference type="PRINTS" id="PR00187">
    <property type="entry name" value="HAEMOCYANIN"/>
</dbReference>
<feature type="domain" description="Hemocyanin middle" evidence="1">
    <location>
        <begin position="66"/>
        <end position="136"/>
    </location>
</feature>
<organism evidence="3 4">
    <name type="scientific">Corynebacterium parakroppenstedtii</name>
    <dbReference type="NCBI Taxonomy" id="2828363"/>
    <lineage>
        <taxon>Bacteria</taxon>
        <taxon>Bacillati</taxon>
        <taxon>Actinomycetota</taxon>
        <taxon>Actinomycetes</taxon>
        <taxon>Mycobacteriales</taxon>
        <taxon>Corynebacteriaceae</taxon>
        <taxon>Corynebacterium</taxon>
    </lineage>
</organism>
<protein>
    <submittedName>
        <fullName evidence="3">Uncharacterized protein</fullName>
    </submittedName>
</protein>
<dbReference type="SUPFAM" id="SSF48050">
    <property type="entry name" value="Hemocyanin, N-terminal domain"/>
    <property type="match status" value="1"/>
</dbReference>
<dbReference type="PROSITE" id="PS00209">
    <property type="entry name" value="HEMOCYANIN_1"/>
    <property type="match status" value="1"/>
</dbReference>
<keyword evidence="4" id="KW-1185">Reference proteome</keyword>
<comment type="caution">
    <text evidence="3">The sequence shown here is derived from an EMBL/GenBank/DDBJ whole genome shotgun (WGS) entry which is preliminary data.</text>
</comment>
<dbReference type="InterPro" id="IPR008922">
    <property type="entry name" value="Di-copper_centre_dom_sf"/>
</dbReference>